<keyword evidence="8 11" id="KW-0346">Stress response</keyword>
<evidence type="ECO:0000256" key="1">
    <source>
        <dbReference type="ARBA" id="ARBA00022723"/>
    </source>
</evidence>
<dbReference type="PATRIC" id="fig|706587.4.peg.110"/>
<feature type="binding site" evidence="11">
    <location>
        <begin position="96"/>
        <end position="103"/>
    </location>
    <ligand>
        <name>ATP</name>
        <dbReference type="ChEBI" id="CHEBI:30616"/>
    </ligand>
</feature>
<dbReference type="Proteomes" id="UP000006055">
    <property type="component" value="Chromosome"/>
</dbReference>
<comment type="function">
    <text evidence="11">Plays a role in repairing double-strand DNA breaks, probably involving stabilizing or processing branched DNA or blocked replication forks.</text>
</comment>
<dbReference type="AlphaFoldDB" id="I4BZV6"/>
<proteinExistence type="inferred from homology"/>
<keyword evidence="10 11" id="KW-0234">DNA repair</keyword>
<dbReference type="GO" id="GO:0008270">
    <property type="term" value="F:zinc ion binding"/>
    <property type="evidence" value="ECO:0007669"/>
    <property type="project" value="UniProtKB-KW"/>
</dbReference>
<evidence type="ECO:0000256" key="9">
    <source>
        <dbReference type="ARBA" id="ARBA00023125"/>
    </source>
</evidence>
<dbReference type="InterPro" id="IPR027417">
    <property type="entry name" value="P-loop_NTPase"/>
</dbReference>
<dbReference type="GO" id="GO:0005829">
    <property type="term" value="C:cytosol"/>
    <property type="evidence" value="ECO:0007669"/>
    <property type="project" value="TreeGrafter"/>
</dbReference>
<evidence type="ECO:0000256" key="7">
    <source>
        <dbReference type="ARBA" id="ARBA00022840"/>
    </source>
</evidence>
<accession>I4BZV6</accession>
<evidence type="ECO:0000256" key="10">
    <source>
        <dbReference type="ARBA" id="ARBA00023204"/>
    </source>
</evidence>
<dbReference type="OrthoDB" id="9803906at2"/>
<evidence type="ECO:0000256" key="6">
    <source>
        <dbReference type="ARBA" id="ARBA00022833"/>
    </source>
</evidence>
<dbReference type="Gene3D" id="3.30.230.10">
    <property type="match status" value="1"/>
</dbReference>
<feature type="region of interest" description="Lon-protease-like" evidence="11">
    <location>
        <begin position="352"/>
        <end position="455"/>
    </location>
</feature>
<evidence type="ECO:0000256" key="11">
    <source>
        <dbReference type="HAMAP-Rule" id="MF_01498"/>
    </source>
</evidence>
<dbReference type="InterPro" id="IPR003593">
    <property type="entry name" value="AAA+_ATPase"/>
</dbReference>
<dbReference type="CDD" id="cd01121">
    <property type="entry name" value="RadA_SMS_N"/>
    <property type="match status" value="1"/>
</dbReference>
<evidence type="ECO:0000256" key="13">
    <source>
        <dbReference type="RuleBase" id="RU003555"/>
    </source>
</evidence>
<feature type="short sequence motif" description="RadA KNRFG motif" evidence="11">
    <location>
        <begin position="253"/>
        <end position="257"/>
    </location>
</feature>
<evidence type="ECO:0000256" key="5">
    <source>
        <dbReference type="ARBA" id="ARBA00022801"/>
    </source>
</evidence>
<keyword evidence="5" id="KW-0378">Hydrolase</keyword>
<dbReference type="InterPro" id="IPR041166">
    <property type="entry name" value="Rubredoxin_2"/>
</dbReference>
<dbReference type="Pfam" id="PF18073">
    <property type="entry name" value="Zn_ribbon_LapB"/>
    <property type="match status" value="1"/>
</dbReference>
<dbReference type="InterPro" id="IPR020568">
    <property type="entry name" value="Ribosomal_Su5_D2-typ_SF"/>
</dbReference>
<evidence type="ECO:0000313" key="15">
    <source>
        <dbReference type="EMBL" id="AFM22847.1"/>
    </source>
</evidence>
<dbReference type="Pfam" id="PF06745">
    <property type="entry name" value="ATPase"/>
    <property type="match status" value="1"/>
</dbReference>
<organism evidence="15 16">
    <name type="scientific">Desulfomonile tiedjei (strain ATCC 49306 / DSM 6799 / DCB-1)</name>
    <dbReference type="NCBI Taxonomy" id="706587"/>
    <lineage>
        <taxon>Bacteria</taxon>
        <taxon>Pseudomonadati</taxon>
        <taxon>Thermodesulfobacteriota</taxon>
        <taxon>Desulfomonilia</taxon>
        <taxon>Desulfomonilales</taxon>
        <taxon>Desulfomonilaceae</taxon>
        <taxon>Desulfomonile</taxon>
    </lineage>
</organism>
<dbReference type="STRING" id="706587.Desti_0098"/>
<dbReference type="FunFam" id="3.40.50.300:FF:000050">
    <property type="entry name" value="DNA repair protein RadA"/>
    <property type="match status" value="1"/>
</dbReference>
<dbReference type="GO" id="GO:0003684">
    <property type="term" value="F:damaged DNA binding"/>
    <property type="evidence" value="ECO:0007669"/>
    <property type="project" value="InterPro"/>
</dbReference>
<keyword evidence="4 13" id="KW-0863">Zinc-finger</keyword>
<sequence length="455" mass="48524">MKNETVFICAECGKQLLKWMGRCPGCGQWNTIGEKQVSVSKGGGPARVVSPDEQNDLMCLSEVQSLHEPRLNTGIHELDRVLGGGVVRRSVILVGGDPGIGKTTLLMQALGLLSRKGEKVLYVSGEESFEQLKLRADRLGLAGNGFLVLVENELETILDKVSQAAPSVMVLDSVQSVFSRASDSHPGSPMQIREVAGRLLQTTKRGSAGCFIVGHVTKDGDLAGPKLLEHMVDAVLYFEGERGHPYRILRAVKNRFGSVSEIGVFEMTDAGLSEVANPSELFLSERPRDASGSAVTALVEGTRPILAEVQALVTGPVPGQGRRTCIGIDAQRLALIIAVMEKKLGLVLGDQNIFLNAVGGIRAIEPATDLAIAAAMLSSFLDKSIPSGTLVFGEIGLAGEIRSVSRASARLHEASRLGYTRIVGPVSNLDQFPKSREVVGIGISRIRELGAALFE</sequence>
<comment type="domain">
    <text evidence="11">The middle region has homology to RecA with ATPase motifs including the RadA KNRFG motif, while the C-terminus is homologous to Lon protease.</text>
</comment>
<gene>
    <name evidence="11" type="primary">radA</name>
    <name evidence="15" type="ordered locus">Desti_0098</name>
</gene>
<dbReference type="eggNOG" id="COG1066">
    <property type="taxonomic scope" value="Bacteria"/>
</dbReference>
<keyword evidence="16" id="KW-1185">Reference proteome</keyword>
<dbReference type="SMART" id="SM00382">
    <property type="entry name" value="AAA"/>
    <property type="match status" value="1"/>
</dbReference>
<dbReference type="RefSeq" id="WP_014808006.1">
    <property type="nucleotide sequence ID" value="NC_018025.1"/>
</dbReference>
<dbReference type="InterPro" id="IPR020588">
    <property type="entry name" value="RecA_ATP-bd"/>
</dbReference>
<evidence type="ECO:0000256" key="8">
    <source>
        <dbReference type="ARBA" id="ARBA00023016"/>
    </source>
</evidence>
<dbReference type="Gene3D" id="3.40.50.300">
    <property type="entry name" value="P-loop containing nucleotide triphosphate hydrolases"/>
    <property type="match status" value="1"/>
</dbReference>
<comment type="function">
    <text evidence="13">DNA-dependent ATPase involved in processing of recombination intermediates, plays a role in repairing DNA breaks. Stimulates the branch migration of RecA-mediated strand transfer reactions, allowing the 3' invading strand to extend heteroduplex DNA faster. Binds ssDNA in the presence of ADP but not other nucleotides, has ATPase activity that is stimulated by ssDNA and various branched DNA structures, but inhibited by SSB. Does not have RecA's homology-searching function.</text>
</comment>
<keyword evidence="3 11" id="KW-0227">DNA damage</keyword>
<dbReference type="PRINTS" id="PR01874">
    <property type="entry name" value="DNAREPAIRADA"/>
</dbReference>
<reference evidence="16" key="1">
    <citation type="submission" date="2012-06" db="EMBL/GenBank/DDBJ databases">
        <title>Complete sequence of chromosome of Desulfomonile tiedjei DSM 6799.</title>
        <authorList>
            <person name="Lucas S."/>
            <person name="Copeland A."/>
            <person name="Lapidus A."/>
            <person name="Glavina del Rio T."/>
            <person name="Dalin E."/>
            <person name="Tice H."/>
            <person name="Bruce D."/>
            <person name="Goodwin L."/>
            <person name="Pitluck S."/>
            <person name="Peters L."/>
            <person name="Ovchinnikova G."/>
            <person name="Zeytun A."/>
            <person name="Lu M."/>
            <person name="Kyrpides N."/>
            <person name="Mavromatis K."/>
            <person name="Ivanova N."/>
            <person name="Brettin T."/>
            <person name="Detter J.C."/>
            <person name="Han C."/>
            <person name="Larimer F."/>
            <person name="Land M."/>
            <person name="Hauser L."/>
            <person name="Markowitz V."/>
            <person name="Cheng J.-F."/>
            <person name="Hugenholtz P."/>
            <person name="Woyke T."/>
            <person name="Wu D."/>
            <person name="Spring S."/>
            <person name="Schroeder M."/>
            <person name="Brambilla E."/>
            <person name="Klenk H.-P."/>
            <person name="Eisen J.A."/>
        </authorList>
    </citation>
    <scope>NUCLEOTIDE SEQUENCE [LARGE SCALE GENOMIC DNA]</scope>
    <source>
        <strain evidence="16">ATCC 49306 / DSM 6799 / DCB-1</strain>
    </source>
</reference>
<keyword evidence="7 11" id="KW-0067">ATP-binding</keyword>
<keyword evidence="9 11" id="KW-0238">DNA-binding</keyword>
<name>I4BZV6_DESTA</name>
<comment type="similarity">
    <text evidence="11 13">Belongs to the RecA family. RadA subfamily.</text>
</comment>
<dbReference type="PANTHER" id="PTHR32472:SF10">
    <property type="entry name" value="DNA REPAIR PROTEIN RADA-LIKE PROTEIN"/>
    <property type="match status" value="1"/>
</dbReference>
<keyword evidence="1 11" id="KW-0479">Metal-binding</keyword>
<dbReference type="InterPro" id="IPR014721">
    <property type="entry name" value="Ribsml_uS5_D2-typ_fold_subgr"/>
</dbReference>
<evidence type="ECO:0000259" key="14">
    <source>
        <dbReference type="PROSITE" id="PS50162"/>
    </source>
</evidence>
<dbReference type="SUPFAM" id="SSF54211">
    <property type="entry name" value="Ribosomal protein S5 domain 2-like"/>
    <property type="match status" value="1"/>
</dbReference>
<dbReference type="InterPro" id="IPR004504">
    <property type="entry name" value="DNA_repair_RadA"/>
</dbReference>
<keyword evidence="6 13" id="KW-0862">Zinc</keyword>
<dbReference type="GO" id="GO:0016787">
    <property type="term" value="F:hydrolase activity"/>
    <property type="evidence" value="ECO:0007669"/>
    <property type="project" value="UniProtKB-KW"/>
</dbReference>
<dbReference type="NCBIfam" id="TIGR00416">
    <property type="entry name" value="sms"/>
    <property type="match status" value="1"/>
</dbReference>
<dbReference type="GO" id="GO:0000725">
    <property type="term" value="P:recombinational repair"/>
    <property type="evidence" value="ECO:0007669"/>
    <property type="project" value="UniProtKB-UniRule"/>
</dbReference>
<dbReference type="HAMAP" id="MF_01498">
    <property type="entry name" value="RadA_bact"/>
    <property type="match status" value="1"/>
</dbReference>
<dbReference type="KEGG" id="dti:Desti_0098"/>
<evidence type="ECO:0000256" key="3">
    <source>
        <dbReference type="ARBA" id="ARBA00022763"/>
    </source>
</evidence>
<evidence type="ECO:0000313" key="16">
    <source>
        <dbReference type="Proteomes" id="UP000006055"/>
    </source>
</evidence>
<dbReference type="PANTHER" id="PTHR32472">
    <property type="entry name" value="DNA REPAIR PROTEIN RADA"/>
    <property type="match status" value="1"/>
</dbReference>
<dbReference type="GO" id="GO:0005524">
    <property type="term" value="F:ATP binding"/>
    <property type="evidence" value="ECO:0007669"/>
    <property type="project" value="UniProtKB-UniRule"/>
</dbReference>
<dbReference type="Pfam" id="PF13541">
    <property type="entry name" value="ChlI"/>
    <property type="match status" value="1"/>
</dbReference>
<evidence type="ECO:0000256" key="12">
    <source>
        <dbReference type="NCBIfam" id="TIGR00416"/>
    </source>
</evidence>
<keyword evidence="2 11" id="KW-0547">Nucleotide-binding</keyword>
<dbReference type="HOGENOM" id="CLU_018264_0_1_7"/>
<feature type="domain" description="RecA family profile 1" evidence="14">
    <location>
        <begin position="67"/>
        <end position="216"/>
    </location>
</feature>
<dbReference type="InterPro" id="IPR014774">
    <property type="entry name" value="KaiC-like_dom"/>
</dbReference>
<dbReference type="EMBL" id="CP003360">
    <property type="protein sequence ID" value="AFM22847.1"/>
    <property type="molecule type" value="Genomic_DNA"/>
</dbReference>
<dbReference type="SUPFAM" id="SSF52540">
    <property type="entry name" value="P-loop containing nucleoside triphosphate hydrolases"/>
    <property type="match status" value="1"/>
</dbReference>
<protein>
    <recommendedName>
        <fullName evidence="11 12">DNA repair protein RadA</fullName>
    </recommendedName>
</protein>
<evidence type="ECO:0000256" key="4">
    <source>
        <dbReference type="ARBA" id="ARBA00022771"/>
    </source>
</evidence>
<dbReference type="PROSITE" id="PS50162">
    <property type="entry name" value="RECA_2"/>
    <property type="match status" value="1"/>
</dbReference>
<dbReference type="GO" id="GO:0140664">
    <property type="term" value="F:ATP-dependent DNA damage sensor activity"/>
    <property type="evidence" value="ECO:0007669"/>
    <property type="project" value="InterPro"/>
</dbReference>
<evidence type="ECO:0000256" key="2">
    <source>
        <dbReference type="ARBA" id="ARBA00022741"/>
    </source>
</evidence>